<evidence type="ECO:0000313" key="3">
    <source>
        <dbReference type="EMBL" id="ETK08848.1"/>
    </source>
</evidence>
<evidence type="ECO:0000259" key="2">
    <source>
        <dbReference type="Pfam" id="PF17127"/>
    </source>
</evidence>
<dbReference type="SUPFAM" id="SSF52833">
    <property type="entry name" value="Thioredoxin-like"/>
    <property type="match status" value="1"/>
</dbReference>
<dbReference type="InterPro" id="IPR036249">
    <property type="entry name" value="Thioredoxin-like_sf"/>
</dbReference>
<dbReference type="InterPro" id="IPR033395">
    <property type="entry name" value="DUF5106"/>
</dbReference>
<feature type="domain" description="DUF5106" evidence="2">
    <location>
        <begin position="31"/>
        <end position="167"/>
    </location>
</feature>
<dbReference type="AlphaFoldDB" id="W2CP87"/>
<feature type="non-terminal residue" evidence="3">
    <location>
        <position position="357"/>
    </location>
</feature>
<protein>
    <submittedName>
        <fullName evidence="3">Lipofamily protein</fullName>
    </submittedName>
</protein>
<dbReference type="Gene3D" id="3.40.30.10">
    <property type="entry name" value="Glutaredoxin"/>
    <property type="match status" value="1"/>
</dbReference>
<organism evidence="3 4">
    <name type="scientific">Tannerella sp. oral taxon BU063 isolate Cell 6/7/9</name>
    <dbReference type="NCBI Taxonomy" id="1411021"/>
    <lineage>
        <taxon>Bacteria</taxon>
        <taxon>Pseudomonadati</taxon>
        <taxon>Bacteroidota</taxon>
        <taxon>Bacteroidia</taxon>
        <taxon>Bacteroidales</taxon>
        <taxon>Tannerellaceae</taxon>
        <taxon>Tannerella</taxon>
    </lineage>
</organism>
<keyword evidence="4" id="KW-1185">Reference proteome</keyword>
<proteinExistence type="predicted"/>
<feature type="region of interest" description="Disordered" evidence="1">
    <location>
        <begin position="316"/>
        <end position="344"/>
    </location>
</feature>
<reference evidence="3 4" key="1">
    <citation type="submission" date="2013-11" db="EMBL/GenBank/DDBJ databases">
        <title>Single cell genomics of uncultured Tannerella BU063 (oral taxon 286).</title>
        <authorList>
            <person name="Beall C.J."/>
            <person name="Campbell A.G."/>
            <person name="Griffen A.L."/>
            <person name="Podar M."/>
            <person name="Leys E.J."/>
        </authorList>
    </citation>
    <scope>NUCLEOTIDE SEQUENCE [LARGE SCALE GENOMIC DNA]</scope>
    <source>
        <strain evidence="3">Cell 6/7/9</strain>
    </source>
</reference>
<name>W2CP87_9BACT</name>
<sequence>MKRQLLAACCAIVALTVGCSPTKRPDDAPHTFTPAAVPAEYRQPQARAAYLAMHYWDGFDFRDTAFVGSAASVTENALTDYFNAVFPNVPYDVAAAGIRNLLDRAVTNRAMYAFFTSKMEQYLFNPASPMRNEEYFIPTLQHMLATDSLDRYRKARAQAMLEEVVKNRPGTPAADIHYATVSGGTGSLYALKTDFVLIFFHNLDCGNCRQLAAAISASPIVSELMKRGRLTVLAIYPDMAADMWRQYLPQMPSAWTHGYDRDLEIANNHTYILRVLPSLYLVDRDHRVVMKDAAFPYVEQYLANILNPPWRKTKSPLTTSPARLLAPSSGASTPSATRPTRCSGCSFPTSLDTGSLA</sequence>
<comment type="caution">
    <text evidence="3">The sequence shown here is derived from an EMBL/GenBank/DDBJ whole genome shotgun (WGS) entry which is preliminary data.</text>
</comment>
<dbReference type="PROSITE" id="PS51257">
    <property type="entry name" value="PROKAR_LIPOPROTEIN"/>
    <property type="match status" value="1"/>
</dbReference>
<dbReference type="Proteomes" id="UP000018874">
    <property type="component" value="Unassembled WGS sequence"/>
</dbReference>
<gene>
    <name evidence="3" type="ORF">T231_11850</name>
</gene>
<dbReference type="EMBL" id="AYYD01001138">
    <property type="protein sequence ID" value="ETK08848.1"/>
    <property type="molecule type" value="Genomic_DNA"/>
</dbReference>
<accession>W2CP87</accession>
<evidence type="ECO:0000313" key="4">
    <source>
        <dbReference type="Proteomes" id="UP000018874"/>
    </source>
</evidence>
<dbReference type="Pfam" id="PF17127">
    <property type="entry name" value="DUF5106"/>
    <property type="match status" value="1"/>
</dbReference>
<evidence type="ECO:0000256" key="1">
    <source>
        <dbReference type="SAM" id="MobiDB-lite"/>
    </source>
</evidence>
<feature type="compositionally biased region" description="Low complexity" evidence="1">
    <location>
        <begin position="326"/>
        <end position="340"/>
    </location>
</feature>